<dbReference type="Proteomes" id="UP000093561">
    <property type="component" value="Unassembled WGS sequence"/>
</dbReference>
<evidence type="ECO:0000256" key="1">
    <source>
        <dbReference type="ARBA" id="ARBA00025180"/>
    </source>
</evidence>
<reference evidence="5" key="1">
    <citation type="submission" date="2015-03" db="EMBL/GenBank/DDBJ databases">
        <title>Wuchereria bancrofti Genome Sequencing Papua New Guinea Strain.</title>
        <authorList>
            <person name="Small S.T."/>
            <person name="Serre D."/>
            <person name="Zimmerman P.A."/>
        </authorList>
    </citation>
    <scope>NUCLEOTIDE SEQUENCE [LARGE SCALE GENOMIC DNA]</scope>
    <source>
        <strain evidence="5">pt0022</strain>
    </source>
</reference>
<dbReference type="InterPro" id="IPR014756">
    <property type="entry name" value="Ig_E-set"/>
</dbReference>
<organism evidence="5 6">
    <name type="scientific">Wuchereria bancrofti</name>
    <dbReference type="NCBI Taxonomy" id="6293"/>
    <lineage>
        <taxon>Eukaryota</taxon>
        <taxon>Metazoa</taxon>
        <taxon>Ecdysozoa</taxon>
        <taxon>Nematoda</taxon>
        <taxon>Chromadorea</taxon>
        <taxon>Rhabditida</taxon>
        <taxon>Spirurina</taxon>
        <taxon>Spiruromorpha</taxon>
        <taxon>Filarioidea</taxon>
        <taxon>Onchocercidae</taxon>
        <taxon>Wuchereria</taxon>
    </lineage>
</organism>
<evidence type="ECO:0008006" key="7">
    <source>
        <dbReference type="Google" id="ProtNLM"/>
    </source>
</evidence>
<name>A0AAF5PMH9_WUCBA</name>
<feature type="domain" description="AMP-activated protein kinase glycogen-binding" evidence="3">
    <location>
        <begin position="2118"/>
        <end position="2188"/>
    </location>
</feature>
<dbReference type="PANTHER" id="PTHR23159:SF31">
    <property type="entry name" value="CENTROSOME-ASSOCIATED PROTEIN CEP250 ISOFORM X1"/>
    <property type="match status" value="1"/>
</dbReference>
<evidence type="ECO:0000313" key="5">
    <source>
        <dbReference type="Proteomes" id="UP000093561"/>
    </source>
</evidence>
<dbReference type="CDD" id="cd02859">
    <property type="entry name" value="E_set_AMPKbeta_like_N"/>
    <property type="match status" value="1"/>
</dbReference>
<dbReference type="InterPro" id="IPR041105">
    <property type="entry name" value="TDP-43_N"/>
</dbReference>
<feature type="coiled-coil region" evidence="2">
    <location>
        <begin position="978"/>
        <end position="1051"/>
    </location>
</feature>
<feature type="coiled-coil region" evidence="2">
    <location>
        <begin position="648"/>
        <end position="850"/>
    </location>
</feature>
<evidence type="ECO:0000256" key="2">
    <source>
        <dbReference type="SAM" id="Coils"/>
    </source>
</evidence>
<accession>A0AAF5PMH9</accession>
<sequence>MNNVPSIIDSTLPPSQGWARIELEPVNIPLEQDDSILLSTVQSVIPGAHGLYYKDDNCKKALKYNGTTGCILKGPPGWNSKPIYVVLAHGCRHFTGSEQYAIATERFEKTVNLVQRMLGKSDQQILPQSHKKVTSTKLTECHSDSTLLSLPAQSGVDNEELNNGSFISEKCSKRSTDIQKFNMENSNQSPLMNGIGEEEQSDNLFEKLKQQNKKIKNLELMLDEERKKAQLLANLNAELNIKLECHTFDQQQSKIEYDSLQQQSSRNDLDEKNDEIDKLNKQINDLEWSLGEYKQWLNDANTRIYHLENVCKEKDDIIDDVTHRLHDVESRLFDVPTLQGIENLNLLINEMRKEINDKSDYINQLEKAKSDAQWYLGEHQHWLQDANTRIEILENEKLEGWRKVCELEEMLNEARNAIAIPNDNNSEMKKKMEEMQQNMKDKMYECEKLNEQNNEMKISIEEYKVCLENATKRITYLEDEEMEKDRLILSISKELVELKEVRIDAFQQLHEKIDSLEYCLNKKEQLIMENDSNNDDNEYKKAKWSLRDLDENIFDVDNGHFNDSTESNKNANWTFGEYKHWLQNLKKRVKELENALQRLTNEKDAAIAKLHEFEQHEPNMGELNKGIWEKDQQIIQLEKDFNEKQNELNSFGLRIENLLHELNDANQNARNYEQKWMDTEWSLGEHRQWLTDAKKKISELENKLHIIGEENSSLREEIEKLNYNIRMSKEAIDGLQKEIDDKNVKLNDISKERIDFEWNVNEKQQLLKDANNRINELESILTEKNHFIEELKKCNEEQMVVLHEKLQNAEKALIDARCEDNKLNELSSVVDCLQNELNGKNEFIKSLTKECNDKEWSLGEYRQWLHDSTNRIQNLEKELCKSNDYVEQLKQEIENRNTDTSNYLATINGLNDEFCAKNVYIANLEKAKNDIELSLGEHQQWLQNANERIVQLEECKIEKDAMIKELHNEIDKLSKMVVLDLKTALEAVKKEAQQEKIEVSIDELMVKLQDAERALAEHPKLDDLIYLKNENENLRELLNDKNACIDNLVQQNNDREWSLGEHRQWLRDCNDRANWLDGIVLAKNEEIDELRCENNRLKIDLAKISQNDDINKLNAIIEDLRNEISNKNNDIDEIIKQRNETEWKLGEHCQLLQDANNRANELVEKLAEKEGILNSFLEKQSEIVEEKYDRINATPIEAESINTDKNKSESMEIDKSKLLEKLFELEKKLLEAEKAAAGAYDNNQLKITISEHEATMAKLREDLNQKDADLVRVCKERCDAEWFLGEERQRTKDASERIASLEEELTCVKAKHDDILHNLSNEVFELNEKNKKLKETLIKTKVVIRNLSKNSQTTMLLLGQTEESENLEEEFKQLCKKYAQLSALLATIQEYLEKIEPEVSEVVNFQKVIENLNNEFHQQKAENENLLKQKSDIEWQLSEHCERLRNANNRIAILEDELTHIKEINERTIEILRMENEALNQKNIQLKEDVKHLQDEIQNALINGRKEIELQNSCECKEIPTLNRIENIGVDLSSINCSLENLCKELNYQKIIDTLMEQRSKAEQLLNERKESITDACNKIIELEKQILENTLEEQLETIEIVSHEEFDDDKKAEVENLIRLKSELERNLEEVNTRNEEMSALLDKKEQTINAIINEKKAIEVERNCLQQQVDNLKQQCYNLSPFATNVLREGENETELMIRLCEKDDQLQQFTTEIAEKVEEITNLHQVIKDLRDVIGEKNRIIDDLNRITNEKEWNLGEYRQWLTDANNKIDNLETELSDVGHGVKLNKIELDRLTNEIDEKNAKISQLHNKIAKLESDAINVQYEKEIIPNEDFSSKLSALREKLSNMEEYVQFQDEELRRLKEEHAETLANQQNDVSSTSAAIQTHGIGNQIMSEEYNELSSELIILNRKKYELEEKVKRLENELQGSYEKVKWLEDDQRRTGEEIWLAKERVANQDRELQDLHGQCTWLRDENARLQNELSDARKKHTEIDWSKFDEMKKIEETLRDEKSKVEWRLGEVIQYWNDAKWKIGELEAGMAHKEWLLDQANQKIFELDQMYRFRDTTKNFLDGTFLIKKQPSGDRYKWRLAMWNESSPDDLKDYRRIWFEIRAPTAKIVLLSASFVSWECFLLCQQLDNDTNRFGVWIDIPPGRYEFLFIVDGQWTISDNYEICWNEHGTHNNWRNVD</sequence>
<evidence type="ECO:0000259" key="3">
    <source>
        <dbReference type="Pfam" id="PF16561"/>
    </source>
</evidence>
<comment type="function">
    <text evidence="1">Non-catalytic subunit of AMP-activated protein kinase (AMPK), an energy sensor protein kinase that plays a key role in regulating cellular energy metabolism. In response to reduction of intracellular ATP levels, AMPK activates energy-producing pathways and inhibits energy-consuming processes: inhibits protein, carbohydrate and lipid biosynthesis, as well as cell growth and proliferation. AMPK acts via direct phosphorylation of metabolic enzymes, and by longer-term effects via phosphorylation of transcription regulators. Also acts as a regulator of cellular polarity by remodeling the actin cytoskeleton; probably by indirectly activating myosin. Beta non-catalytic subunit acts as a scaffold on which the AMPK complex assembles, via its C-terminus that bridges alpha (PRKAA1 or PRKAA2) and gamma subunits (PRKAG1, PRKAG2 or PRKAG3).</text>
</comment>
<reference evidence="6" key="3">
    <citation type="submission" date="2024-02" db="UniProtKB">
        <authorList>
            <consortium name="WormBaseParasite"/>
        </authorList>
    </citation>
    <scope>IDENTIFICATION</scope>
    <source>
        <strain evidence="6">pt0022</strain>
    </source>
</reference>
<dbReference type="InterPro" id="IPR032640">
    <property type="entry name" value="AMPK1_CBM"/>
</dbReference>
<feature type="coiled-coil region" evidence="2">
    <location>
        <begin position="1758"/>
        <end position="1990"/>
    </location>
</feature>
<feature type="coiled-coil region" evidence="2">
    <location>
        <begin position="1080"/>
        <end position="1172"/>
    </location>
</feature>
<dbReference type="Pfam" id="PF18694">
    <property type="entry name" value="TDP-43_N"/>
    <property type="match status" value="1"/>
</dbReference>
<dbReference type="Gene3D" id="1.10.287.1490">
    <property type="match status" value="2"/>
</dbReference>
<feature type="coiled-coil region" evidence="2">
    <location>
        <begin position="425"/>
        <end position="480"/>
    </location>
</feature>
<dbReference type="Gene3D" id="1.20.5.340">
    <property type="match status" value="1"/>
</dbReference>
<dbReference type="Pfam" id="PF16561">
    <property type="entry name" value="AMPK1_CBM"/>
    <property type="match status" value="1"/>
</dbReference>
<proteinExistence type="predicted"/>
<dbReference type="SUPFAM" id="SSF81296">
    <property type="entry name" value="E set domains"/>
    <property type="match status" value="1"/>
</dbReference>
<evidence type="ECO:0000313" key="6">
    <source>
        <dbReference type="WBParaSite" id="mrna-Wban_02906"/>
    </source>
</evidence>
<dbReference type="PANTHER" id="PTHR23159">
    <property type="entry name" value="CENTROSOMAL PROTEIN 2"/>
    <property type="match status" value="1"/>
</dbReference>
<dbReference type="Gene3D" id="2.60.40.10">
    <property type="entry name" value="Immunoglobulins"/>
    <property type="match status" value="1"/>
</dbReference>
<dbReference type="WBParaSite" id="mrna-Wban_02906">
    <property type="protein sequence ID" value="mrna-Wban_02906"/>
    <property type="gene ID" value="Wban_02906"/>
</dbReference>
<evidence type="ECO:0000259" key="4">
    <source>
        <dbReference type="Pfam" id="PF18694"/>
    </source>
</evidence>
<protein>
    <recommendedName>
        <fullName evidence="7">TAR DNA-binding protein 43 N-terminal domain-containing protein</fullName>
    </recommendedName>
</protein>
<reference evidence="5" key="2">
    <citation type="journal article" date="2016" name="Mol. Ecol.">
        <title>Population genomics of the filarial nematode parasite Wuchereria bancrofti from mosquitoes.</title>
        <authorList>
            <person name="Small S.T."/>
            <person name="Reimer L.J."/>
            <person name="Tisch D.J."/>
            <person name="King C.L."/>
            <person name="Christensen B.M."/>
            <person name="Siba P.M."/>
            <person name="Kazura J.W."/>
            <person name="Serre D."/>
            <person name="Zimmerman P.A."/>
        </authorList>
    </citation>
    <scope>NUCLEOTIDE SEQUENCE</scope>
    <source>
        <strain evidence="5">pt0022</strain>
    </source>
</reference>
<feature type="domain" description="TAR DNA-binding protein 43 N-terminal" evidence="4">
    <location>
        <begin position="24"/>
        <end position="87"/>
    </location>
</feature>
<feature type="coiled-coil region" evidence="2">
    <location>
        <begin position="1548"/>
        <end position="1677"/>
    </location>
</feature>
<dbReference type="InterPro" id="IPR013783">
    <property type="entry name" value="Ig-like_fold"/>
</dbReference>
<dbReference type="SUPFAM" id="SSF57997">
    <property type="entry name" value="Tropomyosin"/>
    <property type="match status" value="1"/>
</dbReference>
<dbReference type="CDD" id="cd19609">
    <property type="entry name" value="NTD_TDP-43"/>
    <property type="match status" value="1"/>
</dbReference>
<feature type="coiled-coil region" evidence="2">
    <location>
        <begin position="582"/>
        <end position="616"/>
    </location>
</feature>
<feature type="coiled-coil region" evidence="2">
    <location>
        <begin position="201"/>
        <end position="289"/>
    </location>
</feature>
<feature type="coiled-coil region" evidence="2">
    <location>
        <begin position="1208"/>
        <end position="1503"/>
    </location>
</feature>
<keyword evidence="2" id="KW-0175">Coiled coil</keyword>